<dbReference type="FunFam" id="2.30.38.10:FF:000001">
    <property type="entry name" value="Non-ribosomal peptide synthetase PvdI"/>
    <property type="match status" value="1"/>
</dbReference>
<evidence type="ECO:0000259" key="3">
    <source>
        <dbReference type="Pfam" id="PF00501"/>
    </source>
</evidence>
<dbReference type="RefSeq" id="WP_153524865.1">
    <property type="nucleotide sequence ID" value="NZ_VCLA01000167.1"/>
</dbReference>
<feature type="domain" description="AMP-dependent synthetase/ligase" evidence="3">
    <location>
        <begin position="5"/>
        <end position="62"/>
    </location>
</feature>
<dbReference type="Pfam" id="PF13193">
    <property type="entry name" value="AMP-binding_C"/>
    <property type="match status" value="1"/>
</dbReference>
<evidence type="ECO:0000256" key="2">
    <source>
        <dbReference type="ARBA" id="ARBA00022553"/>
    </source>
</evidence>
<evidence type="ECO:0000313" key="5">
    <source>
        <dbReference type="EMBL" id="MQT03309.1"/>
    </source>
</evidence>
<name>A0A646KLW2_STRJU</name>
<dbReference type="GO" id="GO:0043041">
    <property type="term" value="P:amino acid activation for nonribosomal peptide biosynthetic process"/>
    <property type="evidence" value="ECO:0007669"/>
    <property type="project" value="TreeGrafter"/>
</dbReference>
<evidence type="ECO:0000313" key="6">
    <source>
        <dbReference type="Proteomes" id="UP000419138"/>
    </source>
</evidence>
<keyword evidence="6" id="KW-1185">Reference proteome</keyword>
<accession>A0A646KLW2</accession>
<dbReference type="GO" id="GO:0031177">
    <property type="term" value="F:phosphopantetheine binding"/>
    <property type="evidence" value="ECO:0007669"/>
    <property type="project" value="TreeGrafter"/>
</dbReference>
<feature type="non-terminal residue" evidence="5">
    <location>
        <position position="170"/>
    </location>
</feature>
<protein>
    <submittedName>
        <fullName evidence="5">Amino acid adenylation domain-containing protein</fullName>
    </submittedName>
</protein>
<evidence type="ECO:0000259" key="4">
    <source>
        <dbReference type="Pfam" id="PF13193"/>
    </source>
</evidence>
<feature type="non-terminal residue" evidence="5">
    <location>
        <position position="1"/>
    </location>
</feature>
<dbReference type="EMBL" id="VCLA01000167">
    <property type="protein sequence ID" value="MQT03309.1"/>
    <property type="molecule type" value="Genomic_DNA"/>
</dbReference>
<evidence type="ECO:0000256" key="1">
    <source>
        <dbReference type="ARBA" id="ARBA00022450"/>
    </source>
</evidence>
<reference evidence="5 6" key="1">
    <citation type="submission" date="2019-05" db="EMBL/GenBank/DDBJ databases">
        <title>Comparative genomics and metabolomics analyses of clavulanic acid producing Streptomyces species provides insight into specialized metabolism and evolution of beta-lactam biosynthetic gene clusters.</title>
        <authorList>
            <person name="Moore M.A."/>
            <person name="Cruz-Morales P."/>
            <person name="Barona Gomez F."/>
            <person name="Kapil T."/>
        </authorList>
    </citation>
    <scope>NUCLEOTIDE SEQUENCE [LARGE SCALE GENOMIC DNA]</scope>
    <source>
        <strain evidence="5 6">NRRL 5741</strain>
    </source>
</reference>
<dbReference type="GO" id="GO:0005829">
    <property type="term" value="C:cytosol"/>
    <property type="evidence" value="ECO:0007669"/>
    <property type="project" value="TreeGrafter"/>
</dbReference>
<dbReference type="Pfam" id="PF00501">
    <property type="entry name" value="AMP-binding"/>
    <property type="match status" value="1"/>
</dbReference>
<dbReference type="SUPFAM" id="SSF56801">
    <property type="entry name" value="Acetyl-CoA synthetase-like"/>
    <property type="match status" value="1"/>
</dbReference>
<sequence length="170" mass="18167">ATVITTAGAVDEEIGPWDQPPAIGRPLDNVRTYVLDGYLHPVPSGVVGELYVAGAGLARGYLGRSGLTAERFVACPFVPGGRMYRTGDLVRWSSDGQLLFVGRADDQVKIRGFRVELGEVEAVLAGHGSVSQAVVVAREDRPGEKRLVGYVVPDAEDVDLEAIREYMAGV</sequence>
<proteinExistence type="predicted"/>
<feature type="domain" description="AMP-binding enzyme C-terminal" evidence="4">
    <location>
        <begin position="119"/>
        <end position="167"/>
    </location>
</feature>
<keyword evidence="2" id="KW-0597">Phosphoprotein</keyword>
<dbReference type="Gene3D" id="3.40.50.12780">
    <property type="entry name" value="N-terminal domain of ligase-like"/>
    <property type="match status" value="1"/>
</dbReference>
<dbReference type="Proteomes" id="UP000419138">
    <property type="component" value="Unassembled WGS sequence"/>
</dbReference>
<dbReference type="PANTHER" id="PTHR45527:SF1">
    <property type="entry name" value="FATTY ACID SYNTHASE"/>
    <property type="match status" value="1"/>
</dbReference>
<keyword evidence="1" id="KW-0596">Phosphopantetheine</keyword>
<dbReference type="InterPro" id="IPR042099">
    <property type="entry name" value="ANL_N_sf"/>
</dbReference>
<comment type="caution">
    <text evidence="5">The sequence shown here is derived from an EMBL/GenBank/DDBJ whole genome shotgun (WGS) entry which is preliminary data.</text>
</comment>
<gene>
    <name evidence="5" type="ORF">FF041_24890</name>
</gene>
<organism evidence="5 6">
    <name type="scientific">Streptomyces jumonjinensis</name>
    <dbReference type="NCBI Taxonomy" id="1945"/>
    <lineage>
        <taxon>Bacteria</taxon>
        <taxon>Bacillati</taxon>
        <taxon>Actinomycetota</taxon>
        <taxon>Actinomycetes</taxon>
        <taxon>Kitasatosporales</taxon>
        <taxon>Streptomycetaceae</taxon>
        <taxon>Streptomyces</taxon>
    </lineage>
</organism>
<dbReference type="PANTHER" id="PTHR45527">
    <property type="entry name" value="NONRIBOSOMAL PEPTIDE SYNTHETASE"/>
    <property type="match status" value="1"/>
</dbReference>
<dbReference type="InterPro" id="IPR045851">
    <property type="entry name" value="AMP-bd_C_sf"/>
</dbReference>
<dbReference type="InterPro" id="IPR000873">
    <property type="entry name" value="AMP-dep_synth/lig_dom"/>
</dbReference>
<dbReference type="AlphaFoldDB" id="A0A646KLW2"/>
<dbReference type="InterPro" id="IPR025110">
    <property type="entry name" value="AMP-bd_C"/>
</dbReference>
<dbReference type="Gene3D" id="3.30.300.30">
    <property type="match status" value="1"/>
</dbReference>
<dbReference type="OrthoDB" id="2472181at2"/>
<dbReference type="GO" id="GO:0044550">
    <property type="term" value="P:secondary metabolite biosynthetic process"/>
    <property type="evidence" value="ECO:0007669"/>
    <property type="project" value="TreeGrafter"/>
</dbReference>